<dbReference type="Gene3D" id="3.40.50.180">
    <property type="entry name" value="Methylesterase CheB, C-terminal domain"/>
    <property type="match status" value="1"/>
</dbReference>
<gene>
    <name evidence="6" type="ORF">D1164_03540</name>
</gene>
<comment type="catalytic activity">
    <reaction evidence="3">
        <text>[protein]-L-glutamate 5-O-methyl ester + H2O = L-glutamyl-[protein] + methanol + H(+)</text>
        <dbReference type="Rhea" id="RHEA:23236"/>
        <dbReference type="Rhea" id="RHEA-COMP:10208"/>
        <dbReference type="Rhea" id="RHEA-COMP:10311"/>
        <dbReference type="ChEBI" id="CHEBI:15377"/>
        <dbReference type="ChEBI" id="CHEBI:15378"/>
        <dbReference type="ChEBI" id="CHEBI:17790"/>
        <dbReference type="ChEBI" id="CHEBI:29973"/>
        <dbReference type="ChEBI" id="CHEBI:82795"/>
        <dbReference type="EC" id="3.1.1.61"/>
    </reaction>
</comment>
<reference evidence="6 7" key="1">
    <citation type="journal article" date="2015" name="Int. J. Syst. Evol. Microbiol.">
        <title>Mariniphaga sediminis sp. nov., isolated from coastal sediment.</title>
        <authorList>
            <person name="Wang F.Q."/>
            <person name="Shen Q.Y."/>
            <person name="Chen G.J."/>
            <person name="Du Z.J."/>
        </authorList>
    </citation>
    <scope>NUCLEOTIDE SEQUENCE [LARGE SCALE GENOMIC DNA]</scope>
    <source>
        <strain evidence="6 7">SY21</strain>
    </source>
</reference>
<feature type="active site" evidence="4">
    <location>
        <position position="37"/>
    </location>
</feature>
<dbReference type="SUPFAM" id="SSF52738">
    <property type="entry name" value="Methylesterase CheB, C-terminal domain"/>
    <property type="match status" value="1"/>
</dbReference>
<dbReference type="InterPro" id="IPR000673">
    <property type="entry name" value="Sig_transdc_resp-reg_Me-estase"/>
</dbReference>
<dbReference type="Proteomes" id="UP000266441">
    <property type="component" value="Unassembled WGS sequence"/>
</dbReference>
<dbReference type="GO" id="GO:0006935">
    <property type="term" value="P:chemotaxis"/>
    <property type="evidence" value="ECO:0007669"/>
    <property type="project" value="UniProtKB-UniRule"/>
</dbReference>
<accession>A0A399D5I0</accession>
<dbReference type="PANTHER" id="PTHR42872:SF3">
    <property type="entry name" value="PROTEIN-GLUTAMATE METHYLESTERASE_PROTEIN-GLUTAMINE GLUTAMINASE 1"/>
    <property type="match status" value="1"/>
</dbReference>
<feature type="domain" description="CheB-type methylesterase" evidence="5">
    <location>
        <begin position="1"/>
        <end position="188"/>
    </location>
</feature>
<sequence length="188" mass="21067">MIKAVAIGTSYGGMEAIRTLLSKLPDSFHLPVIIVLHIGNNNITSFLTQLNKKTYFTVKEAEDKETIREKTVYFAPPNYHLQVEDDYSFSLSTDKKINYSRPSIDVLFETSAWTFKERLVGILLTGSNYDGARGLLTIKKYGGKTIVENPETAFAQSMPSAATELFEPDYVLDLENIADKLLELSNES</sequence>
<dbReference type="EC" id="3.1.1.61" evidence="2"/>
<dbReference type="CDD" id="cd16433">
    <property type="entry name" value="CheB"/>
    <property type="match status" value="1"/>
</dbReference>
<dbReference type="PANTHER" id="PTHR42872">
    <property type="entry name" value="PROTEIN-GLUTAMATE METHYLESTERASE/PROTEIN-GLUTAMINE GLUTAMINASE"/>
    <property type="match status" value="1"/>
</dbReference>
<feature type="active site" evidence="4">
    <location>
        <position position="10"/>
    </location>
</feature>
<dbReference type="AlphaFoldDB" id="A0A399D5I0"/>
<keyword evidence="7" id="KW-1185">Reference proteome</keyword>
<dbReference type="Pfam" id="PF01339">
    <property type="entry name" value="CheB_methylest"/>
    <property type="match status" value="1"/>
</dbReference>
<dbReference type="InterPro" id="IPR035909">
    <property type="entry name" value="CheB_C"/>
</dbReference>
<name>A0A399D5I0_9BACT</name>
<evidence type="ECO:0000313" key="7">
    <source>
        <dbReference type="Proteomes" id="UP000266441"/>
    </source>
</evidence>
<evidence type="ECO:0000256" key="3">
    <source>
        <dbReference type="ARBA" id="ARBA00048267"/>
    </source>
</evidence>
<dbReference type="RefSeq" id="WP_119348557.1">
    <property type="nucleotide sequence ID" value="NZ_QWET01000002.1"/>
</dbReference>
<keyword evidence="4" id="KW-0145">Chemotaxis</keyword>
<dbReference type="GO" id="GO:0000156">
    <property type="term" value="F:phosphorelay response regulator activity"/>
    <property type="evidence" value="ECO:0007669"/>
    <property type="project" value="InterPro"/>
</dbReference>
<evidence type="ECO:0000256" key="1">
    <source>
        <dbReference type="ARBA" id="ARBA00022801"/>
    </source>
</evidence>
<proteinExistence type="predicted"/>
<dbReference type="OrthoDB" id="1524092at2"/>
<protein>
    <recommendedName>
        <fullName evidence="2">protein-glutamate methylesterase</fullName>
        <ecNumber evidence="2">3.1.1.61</ecNumber>
    </recommendedName>
</protein>
<organism evidence="6 7">
    <name type="scientific">Mariniphaga sediminis</name>
    <dbReference type="NCBI Taxonomy" id="1628158"/>
    <lineage>
        <taxon>Bacteria</taxon>
        <taxon>Pseudomonadati</taxon>
        <taxon>Bacteroidota</taxon>
        <taxon>Bacteroidia</taxon>
        <taxon>Marinilabiliales</taxon>
        <taxon>Prolixibacteraceae</taxon>
        <taxon>Mariniphaga</taxon>
    </lineage>
</organism>
<dbReference type="PROSITE" id="PS50122">
    <property type="entry name" value="CHEB"/>
    <property type="match status" value="1"/>
</dbReference>
<evidence type="ECO:0000256" key="4">
    <source>
        <dbReference type="PROSITE-ProRule" id="PRU00050"/>
    </source>
</evidence>
<feature type="active site" evidence="4">
    <location>
        <position position="130"/>
    </location>
</feature>
<dbReference type="GO" id="GO:0008984">
    <property type="term" value="F:protein-glutamate methylesterase activity"/>
    <property type="evidence" value="ECO:0007669"/>
    <property type="project" value="UniProtKB-EC"/>
</dbReference>
<dbReference type="EMBL" id="QWET01000002">
    <property type="protein sequence ID" value="RIH66683.1"/>
    <property type="molecule type" value="Genomic_DNA"/>
</dbReference>
<keyword evidence="1 4" id="KW-0378">Hydrolase</keyword>
<dbReference type="GO" id="GO:0005737">
    <property type="term" value="C:cytoplasm"/>
    <property type="evidence" value="ECO:0007669"/>
    <property type="project" value="InterPro"/>
</dbReference>
<evidence type="ECO:0000259" key="5">
    <source>
        <dbReference type="PROSITE" id="PS50122"/>
    </source>
</evidence>
<evidence type="ECO:0000256" key="2">
    <source>
        <dbReference type="ARBA" id="ARBA00039140"/>
    </source>
</evidence>
<comment type="caution">
    <text evidence="6">The sequence shown here is derived from an EMBL/GenBank/DDBJ whole genome shotgun (WGS) entry which is preliminary data.</text>
</comment>
<evidence type="ECO:0000313" key="6">
    <source>
        <dbReference type="EMBL" id="RIH66683.1"/>
    </source>
</evidence>